<sequence>MKTHTLHLRAILCTVWIAALFCGCGEEPDTSFTHAADFTTWKDYLGDPGRSHFSTLSQFNRENVRDLEVAWEYRAPDSGQMQMNPLVVDTVIYGVTAALRAFALDARTGEELWVFGDTLNAWHSTSRGVSYWERGDDKRILYTVGSDLYALDARTGTPVEGFGSGGKIDLRSGLPASAADKFVISNTPGTVFKDLIIMPLRISEGPGGAPGDIIAFNAITGEVAWVFHTIPLAGEFGADTWEDPNIRESPVVGAANNWAGMALDARNEILYVPTGSAAPDFYGGDRRGAGLFANTLLALDANTGERLWHFQFTHHDIWDRDPPAPPNLLTVMRDGTPVPAVAQVTKQGYVYLFHRITGEPLFDIEEVPVPASTLQGEAAWPTQPIPVKPAPYARQARYLTEADISPYAPDRDSLLALFNKSDKRLYAPPSTDPVFLLPGYDGAAEWGGAAADPEKGILYVNSNEMAWILSMSETQVPDEDLPAGQRIYLTYCALCHQPDRKGVAASGYPSLIGVGSTYTPETFKTLISKGKGMMPGFPQLTEAEQDALAAYLLELDAAEYNTGAAGDHKAAPGDKQEVVAGEPGEEGRPLPYQHDGYHKFLDANGLPGIAPPWGTLHAIDLNTGEYLWQVTLGDTESLKARGERPTGTENYGGPVVTENGLLFIGATKDGFFRAFDRDTGQLLWEYRLPAAAFATPAIYEAGGRQYIALACGGEKLGTPPGNSIIAFSLKTE</sequence>
<comment type="similarity">
    <text evidence="2">Belongs to the bacterial PQQ dehydrogenase family.</text>
</comment>
<evidence type="ECO:0000256" key="4">
    <source>
        <dbReference type="ARBA" id="ARBA00022723"/>
    </source>
</evidence>
<keyword evidence="3 8" id="KW-0349">Heme</keyword>
<dbReference type="EMBL" id="CP001712">
    <property type="protein sequence ID" value="EAR16615.1"/>
    <property type="molecule type" value="Genomic_DNA"/>
</dbReference>
<dbReference type="PROSITE" id="PS51257">
    <property type="entry name" value="PROKAR_LIPOPROTEIN"/>
    <property type="match status" value="1"/>
</dbReference>
<dbReference type="eggNOG" id="COG4993">
    <property type="taxonomic scope" value="Bacteria"/>
</dbReference>
<keyword evidence="4 8" id="KW-0479">Metal-binding</keyword>
<organism evidence="10 11">
    <name type="scientific">Robiginitalea biformata (strain ATCC BAA-864 / DSM 15991 / KCTC 12146 / HTCC2501)</name>
    <dbReference type="NCBI Taxonomy" id="313596"/>
    <lineage>
        <taxon>Bacteria</taxon>
        <taxon>Pseudomonadati</taxon>
        <taxon>Bacteroidota</taxon>
        <taxon>Flavobacteriia</taxon>
        <taxon>Flavobacteriales</taxon>
        <taxon>Flavobacteriaceae</taxon>
        <taxon>Robiginitalea</taxon>
    </lineage>
</organism>
<feature type="domain" description="Cytochrome c" evidence="9">
    <location>
        <begin position="479"/>
        <end position="556"/>
    </location>
</feature>
<dbReference type="eggNOG" id="COG2010">
    <property type="taxonomic scope" value="Bacteria"/>
</dbReference>
<dbReference type="CDD" id="cd10280">
    <property type="entry name" value="PQQ_mGDH"/>
    <property type="match status" value="1"/>
</dbReference>
<dbReference type="PANTHER" id="PTHR32303:SF4">
    <property type="entry name" value="QUINOPROTEIN GLUCOSE DEHYDROGENASE"/>
    <property type="match status" value="1"/>
</dbReference>
<dbReference type="GO" id="GO:0020037">
    <property type="term" value="F:heme binding"/>
    <property type="evidence" value="ECO:0007669"/>
    <property type="project" value="InterPro"/>
</dbReference>
<evidence type="ECO:0000259" key="9">
    <source>
        <dbReference type="PROSITE" id="PS51007"/>
    </source>
</evidence>
<dbReference type="SUPFAM" id="SSF50998">
    <property type="entry name" value="Quinoprotein alcohol dehydrogenase-like"/>
    <property type="match status" value="1"/>
</dbReference>
<dbReference type="GO" id="GO:0016020">
    <property type="term" value="C:membrane"/>
    <property type="evidence" value="ECO:0007669"/>
    <property type="project" value="InterPro"/>
</dbReference>
<dbReference type="STRING" id="313596.RB2501_06935"/>
<dbReference type="GO" id="GO:0016614">
    <property type="term" value="F:oxidoreductase activity, acting on CH-OH group of donors"/>
    <property type="evidence" value="ECO:0007669"/>
    <property type="project" value="InterPro"/>
</dbReference>
<dbReference type="InterPro" id="IPR017511">
    <property type="entry name" value="PQQ_mDH"/>
</dbReference>
<evidence type="ECO:0000313" key="11">
    <source>
        <dbReference type="Proteomes" id="UP000009049"/>
    </source>
</evidence>
<evidence type="ECO:0000256" key="2">
    <source>
        <dbReference type="ARBA" id="ARBA00008156"/>
    </source>
</evidence>
<evidence type="ECO:0000256" key="1">
    <source>
        <dbReference type="ARBA" id="ARBA00001931"/>
    </source>
</evidence>
<dbReference type="SUPFAM" id="SSF46626">
    <property type="entry name" value="Cytochrome c"/>
    <property type="match status" value="1"/>
</dbReference>
<dbReference type="InterPro" id="IPR011047">
    <property type="entry name" value="Quinoprotein_ADH-like_sf"/>
</dbReference>
<accession>A4CI57</accession>
<dbReference type="InterPro" id="IPR002372">
    <property type="entry name" value="PQQ_rpt_dom"/>
</dbReference>
<dbReference type="InterPro" id="IPR009056">
    <property type="entry name" value="Cyt_c-like_dom"/>
</dbReference>
<dbReference type="HOGENOM" id="CLU_018478_1_1_10"/>
<dbReference type="GO" id="GO:0046872">
    <property type="term" value="F:metal ion binding"/>
    <property type="evidence" value="ECO:0007669"/>
    <property type="project" value="UniProtKB-KW"/>
</dbReference>
<reference evidence="10 11" key="1">
    <citation type="journal article" date="2009" name="J. Bacteriol.">
        <title>Complete genome sequence of Robiginitalea biformata HTCC2501.</title>
        <authorList>
            <person name="Oh H.M."/>
            <person name="Giovannoni S.J."/>
            <person name="Lee K."/>
            <person name="Ferriera S."/>
            <person name="Johnson J."/>
            <person name="Cho J.C."/>
        </authorList>
    </citation>
    <scope>NUCLEOTIDE SEQUENCE [LARGE SCALE GENOMIC DNA]</scope>
    <source>
        <strain evidence="11">ATCC BAA-864 / HTCC2501 / KCTC 12146</strain>
    </source>
</reference>
<dbReference type="GO" id="GO:0009055">
    <property type="term" value="F:electron transfer activity"/>
    <property type="evidence" value="ECO:0007669"/>
    <property type="project" value="InterPro"/>
</dbReference>
<dbReference type="Pfam" id="PF13442">
    <property type="entry name" value="Cytochrome_CBB3"/>
    <property type="match status" value="1"/>
</dbReference>
<evidence type="ECO:0000256" key="8">
    <source>
        <dbReference type="PROSITE-ProRule" id="PRU00433"/>
    </source>
</evidence>
<dbReference type="InterPro" id="IPR018391">
    <property type="entry name" value="PQQ_b-propeller_rpt"/>
</dbReference>
<keyword evidence="5" id="KW-0732">Signal</keyword>
<dbReference type="Proteomes" id="UP000009049">
    <property type="component" value="Chromosome"/>
</dbReference>
<dbReference type="AlphaFoldDB" id="A4CI57"/>
<evidence type="ECO:0000313" key="10">
    <source>
        <dbReference type="EMBL" id="EAR16615.1"/>
    </source>
</evidence>
<evidence type="ECO:0000256" key="6">
    <source>
        <dbReference type="ARBA" id="ARBA00023002"/>
    </source>
</evidence>
<dbReference type="KEGG" id="rbi:RB2501_06935"/>
<dbReference type="GO" id="GO:0048038">
    <property type="term" value="F:quinone binding"/>
    <property type="evidence" value="ECO:0007669"/>
    <property type="project" value="InterPro"/>
</dbReference>
<keyword evidence="6" id="KW-0560">Oxidoreductase</keyword>
<keyword evidence="11" id="KW-1185">Reference proteome</keyword>
<dbReference type="Gene3D" id="2.140.10.10">
    <property type="entry name" value="Quinoprotein alcohol dehydrogenase-like superfamily"/>
    <property type="match status" value="2"/>
</dbReference>
<gene>
    <name evidence="10" type="ordered locus">RB2501_06935</name>
</gene>
<evidence type="ECO:0000256" key="3">
    <source>
        <dbReference type="ARBA" id="ARBA00022617"/>
    </source>
</evidence>
<evidence type="ECO:0000256" key="7">
    <source>
        <dbReference type="ARBA" id="ARBA00023004"/>
    </source>
</evidence>
<dbReference type="Pfam" id="PF01011">
    <property type="entry name" value="PQQ"/>
    <property type="match status" value="2"/>
</dbReference>
<proteinExistence type="inferred from homology"/>
<dbReference type="Gene3D" id="1.10.760.10">
    <property type="entry name" value="Cytochrome c-like domain"/>
    <property type="match status" value="1"/>
</dbReference>
<evidence type="ECO:0000256" key="5">
    <source>
        <dbReference type="ARBA" id="ARBA00022729"/>
    </source>
</evidence>
<dbReference type="InterPro" id="IPR036909">
    <property type="entry name" value="Cyt_c-like_dom_sf"/>
</dbReference>
<name>A4CI57_ROBBH</name>
<comment type="cofactor">
    <cofactor evidence="1">
        <name>pyrroloquinoline quinone</name>
        <dbReference type="ChEBI" id="CHEBI:58442"/>
    </cofactor>
</comment>
<dbReference type="PROSITE" id="PS51007">
    <property type="entry name" value="CYTC"/>
    <property type="match status" value="1"/>
</dbReference>
<dbReference type="PANTHER" id="PTHR32303">
    <property type="entry name" value="QUINOPROTEIN ALCOHOL DEHYDROGENASE (CYTOCHROME C)"/>
    <property type="match status" value="1"/>
</dbReference>
<keyword evidence="7 8" id="KW-0408">Iron</keyword>
<protein>
    <submittedName>
        <fullName evidence="10">Quinate/shikimate dehydrogenase, putative</fullName>
    </submittedName>
</protein>
<dbReference type="SMART" id="SM00564">
    <property type="entry name" value="PQQ"/>
    <property type="match status" value="5"/>
</dbReference>